<sequence length="369" mass="40491">MIGGGNSAWRAVVHLASHVRKVRMFVCGPALAQPVIGFDRCGSLRLSHPVIRIGIGRRSGMNGKFIVVDPEKDFGILKALSSPTRVNILKLLRTSGPTNVNVIAERLGLPQSSVSTNVRLLEEAGLVETESRNARRGTQKLCRAIYDELIVVFRDEQEATGDDVIDVAMPVGLYSHCEVRAPCGLCSPEGVVGLLDVPSSFLEPDRMKAALLWFTNGFVEYQFPNNAKLVGSELDAVEVSMELSSEVPGTSPDWPSDISVSINGCPLGAWTSPGDYGDKRGLYTPRWWALRGSQYGMLKTWSVTRMGSFVDGLRISDVTLADLDLTQHRSIRLRIEVKEEARHPGGVNIFGRGFGNYDQNILLRLRRSA</sequence>
<dbReference type="Pfam" id="PF12840">
    <property type="entry name" value="HTH_20"/>
    <property type="match status" value="1"/>
</dbReference>
<dbReference type="EMBL" id="FWFV01000014">
    <property type="protein sequence ID" value="SLN68174.1"/>
    <property type="molecule type" value="Genomic_DNA"/>
</dbReference>
<keyword evidence="2" id="KW-0238">DNA-binding</keyword>
<dbReference type="AlphaFoldDB" id="A0A1Y5TR88"/>
<protein>
    <submittedName>
        <fullName evidence="5">Helix-turn-helix domain protein</fullName>
    </submittedName>
</protein>
<name>A0A1Y5TR88_9RHOB</name>
<keyword evidence="6" id="KW-1185">Reference proteome</keyword>
<dbReference type="Proteomes" id="UP000193870">
    <property type="component" value="Unassembled WGS sequence"/>
</dbReference>
<proteinExistence type="predicted"/>
<dbReference type="STRING" id="315423.SAMN04488020_11539"/>
<dbReference type="InterPro" id="IPR036388">
    <property type="entry name" value="WH-like_DNA-bd_sf"/>
</dbReference>
<dbReference type="InterPro" id="IPR001845">
    <property type="entry name" value="HTH_ArsR_DNA-bd_dom"/>
</dbReference>
<dbReference type="SUPFAM" id="SSF46785">
    <property type="entry name" value="Winged helix' DNA-binding domain"/>
    <property type="match status" value="1"/>
</dbReference>
<feature type="domain" description="HTH arsR-type" evidence="4">
    <location>
        <begin position="65"/>
        <end position="160"/>
    </location>
</feature>
<dbReference type="NCBIfam" id="NF033788">
    <property type="entry name" value="HTH_metalloreg"/>
    <property type="match status" value="1"/>
</dbReference>
<evidence type="ECO:0000256" key="1">
    <source>
        <dbReference type="ARBA" id="ARBA00023015"/>
    </source>
</evidence>
<dbReference type="GO" id="GO:0003677">
    <property type="term" value="F:DNA binding"/>
    <property type="evidence" value="ECO:0007669"/>
    <property type="project" value="UniProtKB-KW"/>
</dbReference>
<keyword evidence="1" id="KW-0805">Transcription regulation</keyword>
<evidence type="ECO:0000259" key="4">
    <source>
        <dbReference type="PROSITE" id="PS50987"/>
    </source>
</evidence>
<dbReference type="InterPro" id="IPR051011">
    <property type="entry name" value="Metal_resp_trans_reg"/>
</dbReference>
<gene>
    <name evidence="5" type="ORF">PAM7066_03435</name>
</gene>
<evidence type="ECO:0000256" key="3">
    <source>
        <dbReference type="ARBA" id="ARBA00023163"/>
    </source>
</evidence>
<dbReference type="PRINTS" id="PR00778">
    <property type="entry name" value="HTHARSR"/>
</dbReference>
<dbReference type="SMART" id="SM00418">
    <property type="entry name" value="HTH_ARSR"/>
    <property type="match status" value="1"/>
</dbReference>
<evidence type="ECO:0000256" key="2">
    <source>
        <dbReference type="ARBA" id="ARBA00023125"/>
    </source>
</evidence>
<dbReference type="InterPro" id="IPR011991">
    <property type="entry name" value="ArsR-like_HTH"/>
</dbReference>
<evidence type="ECO:0000313" key="5">
    <source>
        <dbReference type="EMBL" id="SLN68174.1"/>
    </source>
</evidence>
<dbReference type="CDD" id="cd00090">
    <property type="entry name" value="HTH_ARSR"/>
    <property type="match status" value="1"/>
</dbReference>
<dbReference type="RefSeq" id="WP_245749743.1">
    <property type="nucleotide sequence ID" value="NZ_FOPF01000015.1"/>
</dbReference>
<dbReference type="PROSITE" id="PS50987">
    <property type="entry name" value="HTH_ARSR_2"/>
    <property type="match status" value="1"/>
</dbReference>
<dbReference type="Gene3D" id="1.10.10.10">
    <property type="entry name" value="Winged helix-like DNA-binding domain superfamily/Winged helix DNA-binding domain"/>
    <property type="match status" value="1"/>
</dbReference>
<accession>A0A1Y5TR88</accession>
<dbReference type="GO" id="GO:0003700">
    <property type="term" value="F:DNA-binding transcription factor activity"/>
    <property type="evidence" value="ECO:0007669"/>
    <property type="project" value="InterPro"/>
</dbReference>
<keyword evidence="3" id="KW-0804">Transcription</keyword>
<organism evidence="5 6">
    <name type="scientific">Palleronia marisminoris</name>
    <dbReference type="NCBI Taxonomy" id="315423"/>
    <lineage>
        <taxon>Bacteria</taxon>
        <taxon>Pseudomonadati</taxon>
        <taxon>Pseudomonadota</taxon>
        <taxon>Alphaproteobacteria</taxon>
        <taxon>Rhodobacterales</taxon>
        <taxon>Roseobacteraceae</taxon>
        <taxon>Palleronia</taxon>
    </lineage>
</organism>
<reference evidence="5 6" key="1">
    <citation type="submission" date="2017-03" db="EMBL/GenBank/DDBJ databases">
        <authorList>
            <person name="Afonso C.L."/>
            <person name="Miller P.J."/>
            <person name="Scott M.A."/>
            <person name="Spackman E."/>
            <person name="Goraichik I."/>
            <person name="Dimitrov K.M."/>
            <person name="Suarez D.L."/>
            <person name="Swayne D.E."/>
        </authorList>
    </citation>
    <scope>NUCLEOTIDE SEQUENCE [LARGE SCALE GENOMIC DNA]</scope>
    <source>
        <strain evidence="5 6">CECT 7066</strain>
    </source>
</reference>
<dbReference type="PANTHER" id="PTHR43132:SF2">
    <property type="entry name" value="ARSENICAL RESISTANCE OPERON REPRESSOR ARSR-RELATED"/>
    <property type="match status" value="1"/>
</dbReference>
<dbReference type="PANTHER" id="PTHR43132">
    <property type="entry name" value="ARSENICAL RESISTANCE OPERON REPRESSOR ARSR-RELATED"/>
    <property type="match status" value="1"/>
</dbReference>
<dbReference type="InterPro" id="IPR036390">
    <property type="entry name" value="WH_DNA-bd_sf"/>
</dbReference>
<evidence type="ECO:0000313" key="6">
    <source>
        <dbReference type="Proteomes" id="UP000193870"/>
    </source>
</evidence>